<dbReference type="EMBL" id="LJZV01000001">
    <property type="protein sequence ID" value="KZD95345.1"/>
    <property type="molecule type" value="Genomic_DNA"/>
</dbReference>
<evidence type="ECO:0000313" key="2">
    <source>
        <dbReference type="Proteomes" id="UP000076442"/>
    </source>
</evidence>
<sequence>MSFFIDCMFQALKNLCFTQFTPFSKYSLSFTSLQSVFVPFQVIKK</sequence>
<organism evidence="1 2">
    <name type="scientific">Bacillus subtilis</name>
    <dbReference type="NCBI Taxonomy" id="1423"/>
    <lineage>
        <taxon>Bacteria</taxon>
        <taxon>Bacillati</taxon>
        <taxon>Bacillota</taxon>
        <taxon>Bacilli</taxon>
        <taxon>Bacillales</taxon>
        <taxon>Bacillaceae</taxon>
        <taxon>Bacillus</taxon>
    </lineage>
</organism>
<comment type="caution">
    <text evidence="1">The sequence shown here is derived from an EMBL/GenBank/DDBJ whole genome shotgun (WGS) entry which is preliminary data.</text>
</comment>
<dbReference type="AlphaFoldDB" id="A0AAP1HCM0"/>
<reference evidence="1 2" key="1">
    <citation type="submission" date="2015-09" db="EMBL/GenBank/DDBJ databases">
        <title>Spore heat resistance.</title>
        <authorList>
            <person name="Boekhorst J."/>
            <person name="Berendsen E.M."/>
            <person name="Wells-Bennik M.H."/>
            <person name="Kuipers O.P."/>
        </authorList>
    </citation>
    <scope>NUCLEOTIDE SEQUENCE [LARGE SCALE GENOMIC DNA]</scope>
    <source>
        <strain evidence="1 2">B4122</strain>
    </source>
</reference>
<evidence type="ECO:0000313" key="1">
    <source>
        <dbReference type="EMBL" id="KZD95345.1"/>
    </source>
</evidence>
<gene>
    <name evidence="1" type="ORF">B4122_0317</name>
</gene>
<dbReference type="Proteomes" id="UP000076442">
    <property type="component" value="Unassembled WGS sequence"/>
</dbReference>
<name>A0AAP1HCM0_BACIU</name>
<accession>A0AAP1HCM0</accession>
<proteinExistence type="predicted"/>
<protein>
    <submittedName>
        <fullName evidence="1">Uncharacterized protein</fullName>
    </submittedName>
</protein>